<comment type="caution">
    <text evidence="3">The sequence shown here is derived from an EMBL/GenBank/DDBJ whole genome shotgun (WGS) entry which is preliminary data.</text>
</comment>
<feature type="repeat" description="PPR" evidence="2">
    <location>
        <begin position="44"/>
        <end position="78"/>
    </location>
</feature>
<dbReference type="InterPro" id="IPR051222">
    <property type="entry name" value="PPR/CCM1_RNA-binding"/>
</dbReference>
<feature type="repeat" description="PPR" evidence="2">
    <location>
        <begin position="92"/>
        <end position="126"/>
    </location>
</feature>
<protein>
    <recommendedName>
        <fullName evidence="5">Pentatricopeptide repeat-containing protein</fullName>
    </recommendedName>
</protein>
<name>A0A8J4QX16_9ROSI</name>
<dbReference type="PANTHER" id="PTHR47942:SF16">
    <property type="entry name" value="PENTATRICOPEPTIDE REPEAT DOMAIN CONTAINING PROTEIN-RELATED"/>
    <property type="match status" value="1"/>
</dbReference>
<accession>A0A8J4QX16</accession>
<dbReference type="Pfam" id="PF13041">
    <property type="entry name" value="PPR_2"/>
    <property type="match status" value="2"/>
</dbReference>
<evidence type="ECO:0000256" key="1">
    <source>
        <dbReference type="ARBA" id="ARBA00022737"/>
    </source>
</evidence>
<dbReference type="InterPro" id="IPR011990">
    <property type="entry name" value="TPR-like_helical_dom_sf"/>
</dbReference>
<sequence>MNEFGLQADTTAYNVVIRLFCERDDMAMAKDLMNEMSLSDIYPDMISYVTMIKGFCNVGRLEDACGLVKFMRGLGCIRPFLMNVEIGNCSPHVVTYTSMIQSFCEKGQTMEALEILDRMEAFGCAPNHVIVSTLINGFCMEGHVEKAYKVIDKVVAGGNVSYVGLYQQSHLVEAARLARFMLKKGISLKASYVDSIAEHLKKFENEELVKQLTLQVLRDLKREEKEKSVKQLTLETKEVGQSEKEDESSVKQKQMDARAYRVFFKKQLRKVNASDGNEETATAIGVQVSLLASIAEASESIS</sequence>
<dbReference type="PANTHER" id="PTHR47942">
    <property type="entry name" value="TETRATRICOPEPTIDE REPEAT (TPR)-LIKE SUPERFAMILY PROTEIN-RELATED"/>
    <property type="match status" value="1"/>
</dbReference>
<evidence type="ECO:0000256" key="2">
    <source>
        <dbReference type="PROSITE-ProRule" id="PRU00708"/>
    </source>
</evidence>
<keyword evidence="4" id="KW-1185">Reference proteome</keyword>
<reference evidence="3" key="1">
    <citation type="submission" date="2020-03" db="EMBL/GenBank/DDBJ databases">
        <title>Castanea mollissima Vanexum genome sequencing.</title>
        <authorList>
            <person name="Staton M."/>
        </authorList>
    </citation>
    <scope>NUCLEOTIDE SEQUENCE</scope>
    <source>
        <tissue evidence="3">Leaf</tissue>
    </source>
</reference>
<feature type="repeat" description="PPR" evidence="2">
    <location>
        <begin position="9"/>
        <end position="43"/>
    </location>
</feature>
<evidence type="ECO:0000313" key="3">
    <source>
        <dbReference type="EMBL" id="KAF3961461.1"/>
    </source>
</evidence>
<dbReference type="Gene3D" id="1.25.40.10">
    <property type="entry name" value="Tetratricopeptide repeat domain"/>
    <property type="match status" value="2"/>
</dbReference>
<dbReference type="PROSITE" id="PS51375">
    <property type="entry name" value="PPR"/>
    <property type="match status" value="4"/>
</dbReference>
<dbReference type="Proteomes" id="UP000737018">
    <property type="component" value="Unassembled WGS sequence"/>
</dbReference>
<gene>
    <name evidence="3" type="ORF">CMV_013922</name>
</gene>
<keyword evidence="1" id="KW-0677">Repeat</keyword>
<dbReference type="OrthoDB" id="185373at2759"/>
<organism evidence="3 4">
    <name type="scientific">Castanea mollissima</name>
    <name type="common">Chinese chestnut</name>
    <dbReference type="NCBI Taxonomy" id="60419"/>
    <lineage>
        <taxon>Eukaryota</taxon>
        <taxon>Viridiplantae</taxon>
        <taxon>Streptophyta</taxon>
        <taxon>Embryophyta</taxon>
        <taxon>Tracheophyta</taxon>
        <taxon>Spermatophyta</taxon>
        <taxon>Magnoliopsida</taxon>
        <taxon>eudicotyledons</taxon>
        <taxon>Gunneridae</taxon>
        <taxon>Pentapetalae</taxon>
        <taxon>rosids</taxon>
        <taxon>fabids</taxon>
        <taxon>Fagales</taxon>
        <taxon>Fagaceae</taxon>
        <taxon>Castanea</taxon>
    </lineage>
</organism>
<dbReference type="AlphaFoldDB" id="A0A8J4QX16"/>
<proteinExistence type="predicted"/>
<evidence type="ECO:0008006" key="5">
    <source>
        <dbReference type="Google" id="ProtNLM"/>
    </source>
</evidence>
<feature type="repeat" description="PPR" evidence="2">
    <location>
        <begin position="127"/>
        <end position="161"/>
    </location>
</feature>
<dbReference type="NCBIfam" id="TIGR00756">
    <property type="entry name" value="PPR"/>
    <property type="match status" value="4"/>
</dbReference>
<evidence type="ECO:0000313" key="4">
    <source>
        <dbReference type="Proteomes" id="UP000737018"/>
    </source>
</evidence>
<dbReference type="InterPro" id="IPR002885">
    <property type="entry name" value="PPR_rpt"/>
</dbReference>
<dbReference type="EMBL" id="JRKL02001896">
    <property type="protein sequence ID" value="KAF3961461.1"/>
    <property type="molecule type" value="Genomic_DNA"/>
</dbReference>